<feature type="domain" description="Glycosyltransferase 2-like" evidence="2">
    <location>
        <begin position="58"/>
        <end position="167"/>
    </location>
</feature>
<sequence>MNEHPPRLPDLEKYMEFFLEDAIKEGHRVNFGKQWIRLPSYSEIGDWDPNLTVSIVCVNWGSTSVLPPVFGSFAKQDYPRDQFEVLFVDDNSPDKEECIKVVKKLMRKHSDVKIRFFESHKSINWNCTRSTNIGIKRAVGDIIVFCESDTMLVGKDFLTATVKHHSQREDLWLNPLCYGFLSERHRDECFETDVDDIDRRDFVNPYESGLDIVTQPITWNGGSVRREQCVKMRGLDEGIIGWGGMDGDFWERMKRDGLAGGQDVTMQTIHMYRAPFMDQDPYYKHILPLAHGGSDGDLTSNGGTVANPDGWGEIDTLEEITV</sequence>
<protein>
    <submittedName>
        <fullName evidence="4">Putative glycosyltransferase</fullName>
    </submittedName>
</protein>
<reference evidence="4" key="1">
    <citation type="submission" date="2020-03" db="EMBL/GenBank/DDBJ databases">
        <title>The deep terrestrial virosphere.</title>
        <authorList>
            <person name="Holmfeldt K."/>
            <person name="Nilsson E."/>
            <person name="Simone D."/>
            <person name="Lopez-Fernandez M."/>
            <person name="Wu X."/>
            <person name="de Brujin I."/>
            <person name="Lundin D."/>
            <person name="Andersson A."/>
            <person name="Bertilsson S."/>
            <person name="Dopson M."/>
        </authorList>
    </citation>
    <scope>NUCLEOTIDE SEQUENCE</scope>
    <source>
        <strain evidence="4">MM415B02249</strain>
    </source>
</reference>
<dbReference type="Pfam" id="PF02709">
    <property type="entry name" value="Glyco_transf_7C"/>
    <property type="match status" value="1"/>
</dbReference>
<evidence type="ECO:0000313" key="4">
    <source>
        <dbReference type="EMBL" id="QJA85208.1"/>
    </source>
</evidence>
<proteinExistence type="predicted"/>
<evidence type="ECO:0000259" key="2">
    <source>
        <dbReference type="Pfam" id="PF00535"/>
    </source>
</evidence>
<evidence type="ECO:0000256" key="1">
    <source>
        <dbReference type="ARBA" id="ARBA00022679"/>
    </source>
</evidence>
<dbReference type="EMBL" id="MT142561">
    <property type="protein sequence ID" value="QJA85208.1"/>
    <property type="molecule type" value="Genomic_DNA"/>
</dbReference>
<accession>A0A6M3KV81</accession>
<dbReference type="PANTHER" id="PTHR22916">
    <property type="entry name" value="GLYCOSYLTRANSFERASE"/>
    <property type="match status" value="1"/>
</dbReference>
<name>A0A6M3KV81_9ZZZZ</name>
<organism evidence="4">
    <name type="scientific">viral metagenome</name>
    <dbReference type="NCBI Taxonomy" id="1070528"/>
    <lineage>
        <taxon>unclassified sequences</taxon>
        <taxon>metagenomes</taxon>
        <taxon>organismal metagenomes</taxon>
    </lineage>
</organism>
<feature type="domain" description="Galactosyltransferase C-terminal" evidence="3">
    <location>
        <begin position="223"/>
        <end position="259"/>
    </location>
</feature>
<dbReference type="GO" id="GO:0016740">
    <property type="term" value="F:transferase activity"/>
    <property type="evidence" value="ECO:0007669"/>
    <property type="project" value="UniProtKB-KW"/>
</dbReference>
<dbReference type="AlphaFoldDB" id="A0A6M3KV81"/>
<dbReference type="Gene3D" id="3.90.550.10">
    <property type="entry name" value="Spore Coat Polysaccharide Biosynthesis Protein SpsA, Chain A"/>
    <property type="match status" value="1"/>
</dbReference>
<evidence type="ECO:0000259" key="3">
    <source>
        <dbReference type="Pfam" id="PF02709"/>
    </source>
</evidence>
<dbReference type="InterPro" id="IPR027791">
    <property type="entry name" value="Galactosyl_T_C"/>
</dbReference>
<gene>
    <name evidence="4" type="ORF">MM415B02249_0005</name>
</gene>
<dbReference type="SUPFAM" id="SSF53448">
    <property type="entry name" value="Nucleotide-diphospho-sugar transferases"/>
    <property type="match status" value="1"/>
</dbReference>
<dbReference type="Pfam" id="PF00535">
    <property type="entry name" value="Glycos_transf_2"/>
    <property type="match status" value="1"/>
</dbReference>
<keyword evidence="1 4" id="KW-0808">Transferase</keyword>
<dbReference type="InterPro" id="IPR029044">
    <property type="entry name" value="Nucleotide-diphossugar_trans"/>
</dbReference>
<dbReference type="InterPro" id="IPR001173">
    <property type="entry name" value="Glyco_trans_2-like"/>
</dbReference>